<dbReference type="STRING" id="335541.Swol_2369"/>
<dbReference type="InterPro" id="IPR025542">
    <property type="entry name" value="YacH"/>
</dbReference>
<keyword evidence="1" id="KW-0175">Coiled coil</keyword>
<dbReference type="GO" id="GO:0005507">
    <property type="term" value="F:copper ion binding"/>
    <property type="evidence" value="ECO:0007669"/>
    <property type="project" value="TreeGrafter"/>
</dbReference>
<dbReference type="SUPFAM" id="SSF46600">
    <property type="entry name" value="C-terminal UvrC-binding domain of UvrB"/>
    <property type="match status" value="1"/>
</dbReference>
<dbReference type="PANTHER" id="PTHR38430:SF1">
    <property type="entry name" value="PROTEIN-ARGININE KINASE ACTIVATOR PROTEIN"/>
    <property type="match status" value="1"/>
</dbReference>
<dbReference type="GO" id="GO:0050897">
    <property type="term" value="F:cobalt ion binding"/>
    <property type="evidence" value="ECO:0007669"/>
    <property type="project" value="TreeGrafter"/>
</dbReference>
<dbReference type="InterPro" id="IPR036876">
    <property type="entry name" value="UVR_dom_sf"/>
</dbReference>
<gene>
    <name evidence="3" type="ordered locus">Swol_2369</name>
</gene>
<dbReference type="KEGG" id="swo:Swol_2369"/>
<reference evidence="4" key="1">
    <citation type="journal article" date="2010" name="Environ. Microbiol.">
        <title>The genome of Syntrophomonas wolfei: new insights into syntrophic metabolism and biohydrogen production.</title>
        <authorList>
            <person name="Sieber J.R."/>
            <person name="Sims D.R."/>
            <person name="Han C."/>
            <person name="Kim E."/>
            <person name="Lykidis A."/>
            <person name="Lapidus A.L."/>
            <person name="McDonnald E."/>
            <person name="Rohlin L."/>
            <person name="Culley D.E."/>
            <person name="Gunsalus R."/>
            <person name="McInerney M.J."/>
        </authorList>
    </citation>
    <scope>NUCLEOTIDE SEQUENCE [LARGE SCALE GENOMIC DNA]</scope>
    <source>
        <strain evidence="4">DSM 2245B / Goettingen</strain>
    </source>
</reference>
<dbReference type="GO" id="GO:0008270">
    <property type="term" value="F:zinc ion binding"/>
    <property type="evidence" value="ECO:0007669"/>
    <property type="project" value="TreeGrafter"/>
</dbReference>
<sequence>MYCEECKLRPATVHLAQMFNGQKIETHLCEQCASQKGAIIFGADHQLSISNLLGSFLGGNYSIQEARSPVQNSSCPNCGIKFFDIRQTGKLGCAQCYMAFEQELEPSLRRIHGNRQHVGKIPLRGGEKVLWKRQIEGLKQRLQEAVAREEYEEAAEIRDQIKNLEKRTG</sequence>
<dbReference type="OrthoDB" id="9788704at2"/>
<dbReference type="eggNOG" id="COG3880">
    <property type="taxonomic scope" value="Bacteria"/>
</dbReference>
<name>Q0AUE6_SYNWW</name>
<protein>
    <recommendedName>
        <fullName evidence="2">UVR domain-containing protein</fullName>
    </recommendedName>
</protein>
<dbReference type="EMBL" id="CP000448">
    <property type="protein sequence ID" value="ABI69658.1"/>
    <property type="molecule type" value="Genomic_DNA"/>
</dbReference>
<keyword evidence="4" id="KW-1185">Reference proteome</keyword>
<evidence type="ECO:0000256" key="1">
    <source>
        <dbReference type="SAM" id="Coils"/>
    </source>
</evidence>
<dbReference type="InterPro" id="IPR001943">
    <property type="entry name" value="UVR_dom"/>
</dbReference>
<dbReference type="HOGENOM" id="CLU_102553_1_0_9"/>
<organism evidence="3 4">
    <name type="scientific">Syntrophomonas wolfei subsp. wolfei (strain DSM 2245B / Goettingen)</name>
    <dbReference type="NCBI Taxonomy" id="335541"/>
    <lineage>
        <taxon>Bacteria</taxon>
        <taxon>Bacillati</taxon>
        <taxon>Bacillota</taxon>
        <taxon>Clostridia</taxon>
        <taxon>Eubacteriales</taxon>
        <taxon>Syntrophomonadaceae</taxon>
        <taxon>Syntrophomonas</taxon>
    </lineage>
</organism>
<dbReference type="Proteomes" id="UP000001968">
    <property type="component" value="Chromosome"/>
</dbReference>
<evidence type="ECO:0000313" key="4">
    <source>
        <dbReference type="Proteomes" id="UP000001968"/>
    </source>
</evidence>
<evidence type="ECO:0000259" key="2">
    <source>
        <dbReference type="PROSITE" id="PS50151"/>
    </source>
</evidence>
<dbReference type="GO" id="GO:0046870">
    <property type="term" value="F:cadmium ion binding"/>
    <property type="evidence" value="ECO:0007669"/>
    <property type="project" value="TreeGrafter"/>
</dbReference>
<dbReference type="PANTHER" id="PTHR38430">
    <property type="entry name" value="PROTEIN-ARGININE KINASE ACTIVATOR PROTEIN"/>
    <property type="match status" value="1"/>
</dbReference>
<proteinExistence type="predicted"/>
<feature type="coiled-coil region" evidence="1">
    <location>
        <begin position="128"/>
        <end position="167"/>
    </location>
</feature>
<feature type="domain" description="UVR" evidence="2">
    <location>
        <begin position="132"/>
        <end position="167"/>
    </location>
</feature>
<dbReference type="PIRSF" id="PIRSF015034">
    <property type="entry name" value="YacH"/>
    <property type="match status" value="1"/>
</dbReference>
<evidence type="ECO:0000313" key="3">
    <source>
        <dbReference type="EMBL" id="ABI69658.1"/>
    </source>
</evidence>
<dbReference type="PROSITE" id="PS50151">
    <property type="entry name" value="UVR"/>
    <property type="match status" value="1"/>
</dbReference>
<dbReference type="Gene3D" id="4.10.860.10">
    <property type="entry name" value="UVR domain"/>
    <property type="match status" value="1"/>
</dbReference>
<dbReference type="RefSeq" id="WP_011641742.1">
    <property type="nucleotide sequence ID" value="NC_008346.1"/>
</dbReference>
<dbReference type="Pfam" id="PF02151">
    <property type="entry name" value="UVR"/>
    <property type="match status" value="1"/>
</dbReference>
<dbReference type="GO" id="GO:1990169">
    <property type="term" value="P:stress response to copper ion"/>
    <property type="evidence" value="ECO:0007669"/>
    <property type="project" value="TreeGrafter"/>
</dbReference>
<dbReference type="AlphaFoldDB" id="Q0AUE6"/>
<accession>Q0AUE6</accession>
<dbReference type="GO" id="GO:1990170">
    <property type="term" value="P:stress response to cadmium ion"/>
    <property type="evidence" value="ECO:0007669"/>
    <property type="project" value="TreeGrafter"/>
</dbReference>